<keyword evidence="1" id="KW-0732">Signal</keyword>
<gene>
    <name evidence="2" type="ORF">R5R35_010357</name>
</gene>
<accession>A0AAN9ZF18</accession>
<dbReference type="Gene3D" id="1.10.238.20">
    <property type="entry name" value="Pheromone/general odorant binding protein domain"/>
    <property type="match status" value="1"/>
</dbReference>
<dbReference type="Proteomes" id="UP001378592">
    <property type="component" value="Unassembled WGS sequence"/>
</dbReference>
<evidence type="ECO:0008006" key="4">
    <source>
        <dbReference type="Google" id="ProtNLM"/>
    </source>
</evidence>
<dbReference type="Pfam" id="PF01395">
    <property type="entry name" value="PBP_GOBP"/>
    <property type="match status" value="1"/>
</dbReference>
<name>A0AAN9ZF18_9ORTH</name>
<feature type="signal peptide" evidence="1">
    <location>
        <begin position="1"/>
        <end position="32"/>
    </location>
</feature>
<dbReference type="InterPro" id="IPR006170">
    <property type="entry name" value="PBP/GOBP"/>
</dbReference>
<proteinExistence type="predicted"/>
<protein>
    <recommendedName>
        <fullName evidence="4">Odorant binding protein</fullName>
    </recommendedName>
</protein>
<reference evidence="2 3" key="1">
    <citation type="submission" date="2024-03" db="EMBL/GenBank/DDBJ databases">
        <title>The genome assembly and annotation of the cricket Gryllus longicercus Weissman &amp; Gray.</title>
        <authorList>
            <person name="Szrajer S."/>
            <person name="Gray D."/>
            <person name="Ylla G."/>
        </authorList>
    </citation>
    <scope>NUCLEOTIDE SEQUENCE [LARGE SCALE GENOMIC DNA]</scope>
    <source>
        <strain evidence="2">DAG 2021-001</strain>
        <tissue evidence="2">Whole body minus gut</tissue>
    </source>
</reference>
<dbReference type="InterPro" id="IPR036728">
    <property type="entry name" value="PBP_GOBP_sf"/>
</dbReference>
<dbReference type="EMBL" id="JAZDUA010000037">
    <property type="protein sequence ID" value="KAK7871559.1"/>
    <property type="molecule type" value="Genomic_DNA"/>
</dbReference>
<keyword evidence="3" id="KW-1185">Reference proteome</keyword>
<evidence type="ECO:0000313" key="2">
    <source>
        <dbReference type="EMBL" id="KAK7871559.1"/>
    </source>
</evidence>
<sequence>MAPAALAPSPAPLLPLLLLPLLLARTALPAAAHDIAPEVTNIPDGDEFELHAQVCMQEANVTEEEVHAAFEQDPNHVPQILKCLWGCMYRKIGLLVDGEVSEEVPAGVLEDRLHEYEALRSNCGEKVAAAPDECEKGSVLRDCAVEVTSTVTPPPS</sequence>
<evidence type="ECO:0000313" key="3">
    <source>
        <dbReference type="Proteomes" id="UP001378592"/>
    </source>
</evidence>
<dbReference type="SUPFAM" id="SSF47565">
    <property type="entry name" value="Insect pheromone/odorant-binding proteins"/>
    <property type="match status" value="1"/>
</dbReference>
<dbReference type="CDD" id="cd23992">
    <property type="entry name" value="PBP_GOBP"/>
    <property type="match status" value="1"/>
</dbReference>
<comment type="caution">
    <text evidence="2">The sequence shown here is derived from an EMBL/GenBank/DDBJ whole genome shotgun (WGS) entry which is preliminary data.</text>
</comment>
<organism evidence="2 3">
    <name type="scientific">Gryllus longicercus</name>
    <dbReference type="NCBI Taxonomy" id="2509291"/>
    <lineage>
        <taxon>Eukaryota</taxon>
        <taxon>Metazoa</taxon>
        <taxon>Ecdysozoa</taxon>
        <taxon>Arthropoda</taxon>
        <taxon>Hexapoda</taxon>
        <taxon>Insecta</taxon>
        <taxon>Pterygota</taxon>
        <taxon>Neoptera</taxon>
        <taxon>Polyneoptera</taxon>
        <taxon>Orthoptera</taxon>
        <taxon>Ensifera</taxon>
        <taxon>Gryllidea</taxon>
        <taxon>Grylloidea</taxon>
        <taxon>Gryllidae</taxon>
        <taxon>Gryllinae</taxon>
        <taxon>Gryllus</taxon>
    </lineage>
</organism>
<dbReference type="GO" id="GO:0005549">
    <property type="term" value="F:odorant binding"/>
    <property type="evidence" value="ECO:0007669"/>
    <property type="project" value="InterPro"/>
</dbReference>
<dbReference type="AlphaFoldDB" id="A0AAN9ZF18"/>
<feature type="chain" id="PRO_5042864444" description="Odorant binding protein" evidence="1">
    <location>
        <begin position="33"/>
        <end position="156"/>
    </location>
</feature>
<evidence type="ECO:0000256" key="1">
    <source>
        <dbReference type="SAM" id="SignalP"/>
    </source>
</evidence>